<dbReference type="GO" id="GO:0031072">
    <property type="term" value="F:heat shock protein binding"/>
    <property type="evidence" value="ECO:0007669"/>
    <property type="project" value="TreeGrafter"/>
</dbReference>
<dbReference type="PROSITE" id="PS50076">
    <property type="entry name" value="DNAJ_2"/>
    <property type="match status" value="1"/>
</dbReference>
<protein>
    <recommendedName>
        <fullName evidence="2">J domain-containing protein</fullName>
    </recommendedName>
</protein>
<evidence type="ECO:0000256" key="1">
    <source>
        <dbReference type="SAM" id="MobiDB-lite"/>
    </source>
</evidence>
<dbReference type="KEGG" id="pfy:PFICI_11191"/>
<feature type="compositionally biased region" description="Basic and acidic residues" evidence="1">
    <location>
        <begin position="306"/>
        <end position="320"/>
    </location>
</feature>
<dbReference type="OMA" id="HNMERER"/>
<feature type="domain" description="J" evidence="2">
    <location>
        <begin position="7"/>
        <end position="75"/>
    </location>
</feature>
<dbReference type="STRING" id="1229662.W3WW31"/>
<dbReference type="InterPro" id="IPR001623">
    <property type="entry name" value="DnaJ_domain"/>
</dbReference>
<name>W3WW31_PESFW</name>
<evidence type="ECO:0000313" key="3">
    <source>
        <dbReference type="EMBL" id="ETS77317.1"/>
    </source>
</evidence>
<sequence length="581" mass="67876">MFTLPENPYAILDVAKNAQIPEIRLAYRKLVLKCHPDKVTDPAQKAIKVEEFQKVQKAYEILSDENERQKYDDMVRANELEKENAERRRQRDREATPGRTPPRSYDSDYGRSPQFTVHVKHETPYRTRTAEPPLKKSQTWSAGSPYTSTRTPPRSFEEMPQYTTYTAEPRESRESRDSRRSKKASFPDEKIPSRHEDDRRSRKKEEENARMQEKIDRARRKQEEAMREAEEKERQRKEKERRKEEKRKAEKVRDSERRRDAEEKRTRHKNVYVEEDSDTPPPATPITKEKKSKSSSRSKETPAQSREIREPRTEDKHDHQYAFAKTYLEASGKTHRVQTYSSTLPPVQTPPPAHHGVAPPPPPMANMAEKLFSEEDEEPVPRSAARRRMSNDSPRVRDKVSSSYKKSREPEYMAEPIRPSPPKMHRAHTEYPAPGVSPSFARTTTWNGDEFRARRDYFDEGSDDDARYQSRRGRRARSPENMTFTYKVDANNRTTQPKVRTMYADEPPSTRRSGRSSSHYAEANMGRPLEHRPTMPPSHSFSGQQFYRVKQSKTYDSADVQYSPHAPQIYNTREPYAGVAS</sequence>
<dbReference type="RefSeq" id="XP_007837963.1">
    <property type="nucleotide sequence ID" value="XM_007839772.1"/>
</dbReference>
<dbReference type="SUPFAM" id="SSF46565">
    <property type="entry name" value="Chaperone J-domain"/>
    <property type="match status" value="1"/>
</dbReference>
<dbReference type="GO" id="GO:0005737">
    <property type="term" value="C:cytoplasm"/>
    <property type="evidence" value="ECO:0007669"/>
    <property type="project" value="TreeGrafter"/>
</dbReference>
<dbReference type="Proteomes" id="UP000030651">
    <property type="component" value="Unassembled WGS sequence"/>
</dbReference>
<evidence type="ECO:0000313" key="4">
    <source>
        <dbReference type="Proteomes" id="UP000030651"/>
    </source>
</evidence>
<dbReference type="EMBL" id="KI912116">
    <property type="protein sequence ID" value="ETS77317.1"/>
    <property type="molecule type" value="Genomic_DNA"/>
</dbReference>
<feature type="compositionally biased region" description="Polar residues" evidence="1">
    <location>
        <begin position="337"/>
        <end position="346"/>
    </location>
</feature>
<dbReference type="AlphaFoldDB" id="W3WW31"/>
<reference evidence="4" key="1">
    <citation type="journal article" date="2015" name="BMC Genomics">
        <title>Genomic and transcriptomic analysis of the endophytic fungus Pestalotiopsis fici reveals its lifestyle and high potential for synthesis of natural products.</title>
        <authorList>
            <person name="Wang X."/>
            <person name="Zhang X."/>
            <person name="Liu L."/>
            <person name="Xiang M."/>
            <person name="Wang W."/>
            <person name="Sun X."/>
            <person name="Che Y."/>
            <person name="Guo L."/>
            <person name="Liu G."/>
            <person name="Guo L."/>
            <person name="Wang C."/>
            <person name="Yin W.B."/>
            <person name="Stadler M."/>
            <person name="Zhang X."/>
            <person name="Liu X."/>
        </authorList>
    </citation>
    <scope>NUCLEOTIDE SEQUENCE [LARGE SCALE GENOMIC DNA]</scope>
    <source>
        <strain evidence="4">W106-1 / CGMCC3.15140</strain>
    </source>
</reference>
<dbReference type="PANTHER" id="PTHR44144:SF1">
    <property type="entry name" value="DNAJ HOMOLOG SUBFAMILY C MEMBER 9"/>
    <property type="match status" value="1"/>
</dbReference>
<feature type="compositionally biased region" description="Basic and acidic residues" evidence="1">
    <location>
        <begin position="394"/>
        <end position="411"/>
    </location>
</feature>
<organism evidence="3 4">
    <name type="scientific">Pestalotiopsis fici (strain W106-1 / CGMCC3.15140)</name>
    <dbReference type="NCBI Taxonomy" id="1229662"/>
    <lineage>
        <taxon>Eukaryota</taxon>
        <taxon>Fungi</taxon>
        <taxon>Dikarya</taxon>
        <taxon>Ascomycota</taxon>
        <taxon>Pezizomycotina</taxon>
        <taxon>Sordariomycetes</taxon>
        <taxon>Xylariomycetidae</taxon>
        <taxon>Amphisphaeriales</taxon>
        <taxon>Sporocadaceae</taxon>
        <taxon>Pestalotiopsis</taxon>
    </lineage>
</organism>
<dbReference type="CDD" id="cd06257">
    <property type="entry name" value="DnaJ"/>
    <property type="match status" value="1"/>
</dbReference>
<gene>
    <name evidence="3" type="ORF">PFICI_11191</name>
</gene>
<dbReference type="Gene3D" id="1.10.287.110">
    <property type="entry name" value="DnaJ domain"/>
    <property type="match status" value="1"/>
</dbReference>
<feature type="compositionally biased region" description="Basic and acidic residues" evidence="1">
    <location>
        <begin position="119"/>
        <end position="129"/>
    </location>
</feature>
<dbReference type="HOGENOM" id="CLU_457824_0_0_1"/>
<feature type="compositionally biased region" description="Polar residues" evidence="1">
    <location>
        <begin position="136"/>
        <end position="152"/>
    </location>
</feature>
<dbReference type="PANTHER" id="PTHR44144">
    <property type="entry name" value="DNAJ HOMOLOG SUBFAMILY C MEMBER 9"/>
    <property type="match status" value="1"/>
</dbReference>
<keyword evidence="4" id="KW-1185">Reference proteome</keyword>
<dbReference type="SMART" id="SM00271">
    <property type="entry name" value="DnaJ"/>
    <property type="match status" value="1"/>
</dbReference>
<evidence type="ECO:0000259" key="2">
    <source>
        <dbReference type="PROSITE" id="PS50076"/>
    </source>
</evidence>
<feature type="compositionally biased region" description="Basic and acidic residues" evidence="1">
    <location>
        <begin position="67"/>
        <end position="96"/>
    </location>
</feature>
<feature type="compositionally biased region" description="Basic and acidic residues" evidence="1">
    <location>
        <begin position="168"/>
        <end position="178"/>
    </location>
</feature>
<dbReference type="InterPro" id="IPR036869">
    <property type="entry name" value="J_dom_sf"/>
</dbReference>
<dbReference type="InterPro" id="IPR052594">
    <property type="entry name" value="J_domain-containing_protein"/>
</dbReference>
<proteinExistence type="predicted"/>
<dbReference type="PRINTS" id="PR00625">
    <property type="entry name" value="JDOMAIN"/>
</dbReference>
<feature type="compositionally biased region" description="Basic and acidic residues" evidence="1">
    <location>
        <begin position="185"/>
        <end position="265"/>
    </location>
</feature>
<feature type="compositionally biased region" description="Pro residues" evidence="1">
    <location>
        <begin position="347"/>
        <end position="364"/>
    </location>
</feature>
<dbReference type="InParanoid" id="W3WW31"/>
<dbReference type="eggNOG" id="KOG0714">
    <property type="taxonomic scope" value="Eukaryota"/>
</dbReference>
<dbReference type="OrthoDB" id="10250354at2759"/>
<dbReference type="Pfam" id="PF00226">
    <property type="entry name" value="DnaJ"/>
    <property type="match status" value="1"/>
</dbReference>
<dbReference type="GO" id="GO:0005634">
    <property type="term" value="C:nucleus"/>
    <property type="evidence" value="ECO:0007669"/>
    <property type="project" value="TreeGrafter"/>
</dbReference>
<dbReference type="GeneID" id="19276204"/>
<dbReference type="InterPro" id="IPR018253">
    <property type="entry name" value="DnaJ_domain_CS"/>
</dbReference>
<feature type="region of interest" description="Disordered" evidence="1">
    <location>
        <begin position="67"/>
        <end position="581"/>
    </location>
</feature>
<feature type="compositionally biased region" description="Basic and acidic residues" evidence="1">
    <location>
        <begin position="449"/>
        <end position="468"/>
    </location>
</feature>
<dbReference type="PROSITE" id="PS00636">
    <property type="entry name" value="DNAJ_1"/>
    <property type="match status" value="1"/>
</dbReference>
<accession>W3WW31</accession>